<evidence type="ECO:0000256" key="2">
    <source>
        <dbReference type="ARBA" id="ARBA00023015"/>
    </source>
</evidence>
<dbReference type="Gene3D" id="3.40.190.290">
    <property type="match status" value="1"/>
</dbReference>
<accession>A0ABU9Q7P0</accession>
<dbReference type="CDD" id="cd08474">
    <property type="entry name" value="PBP2_CrgA_like_5"/>
    <property type="match status" value="1"/>
</dbReference>
<dbReference type="SUPFAM" id="SSF46785">
    <property type="entry name" value="Winged helix' DNA-binding domain"/>
    <property type="match status" value="1"/>
</dbReference>
<sequence>MDLEDTLHNSANLPDLLPGIAAFARVAHHRSFTRAAHELGVSTSALSQTLRTLEARLGVRLLERSTRKVGLTEMGQRFLQSAQPALAALHGAVADVHDMRDKPAGLLRLNVSRIAADILVMPHLTPFLEAYPDITVELHCDNALIDIVSGGFDAGIRLSENLSQDVVAVPLGGDQRLATVAAPHYLSGRTMPRELSDLAAHRCLNVRLQNGLFRWAYQTDGREFTVDTPGPLITNDGDLLLSAIRSGAGIGCTLEAVIVDDIRTGRLIPLLEPWWPGFPGFHLYYSSRMHVPRKLRVFIDFMQARLS</sequence>
<dbReference type="PRINTS" id="PR00039">
    <property type="entry name" value="HTHLYSR"/>
</dbReference>
<evidence type="ECO:0000313" key="6">
    <source>
        <dbReference type="EMBL" id="MEM5285427.1"/>
    </source>
</evidence>
<keyword evidence="4" id="KW-0804">Transcription</keyword>
<evidence type="ECO:0000259" key="5">
    <source>
        <dbReference type="PROSITE" id="PS50931"/>
    </source>
</evidence>
<dbReference type="InterPro" id="IPR000847">
    <property type="entry name" value="LysR_HTH_N"/>
</dbReference>
<dbReference type="Pfam" id="PF00126">
    <property type="entry name" value="HTH_1"/>
    <property type="match status" value="1"/>
</dbReference>
<comment type="caution">
    <text evidence="6">The sequence shown here is derived from an EMBL/GenBank/DDBJ whole genome shotgun (WGS) entry which is preliminary data.</text>
</comment>
<dbReference type="InterPro" id="IPR005119">
    <property type="entry name" value="LysR_subst-bd"/>
</dbReference>
<dbReference type="InterPro" id="IPR058163">
    <property type="entry name" value="LysR-type_TF_proteobact-type"/>
</dbReference>
<reference evidence="6 7" key="1">
    <citation type="submission" date="2024-01" db="EMBL/GenBank/DDBJ databases">
        <title>The diversity of rhizobia nodulating Mimosa spp. in eleven states of Brazil covering several biomes is determined by host plant, location, and edaphic factors.</title>
        <authorList>
            <person name="Rouws L."/>
            <person name="Barauna A."/>
            <person name="Beukes C."/>
            <person name="De Faria S.M."/>
            <person name="Gross E."/>
            <person name="Dos Reis Junior F.B."/>
            <person name="Simon M."/>
            <person name="Maluk M."/>
            <person name="Odee D.W."/>
            <person name="Kenicer G."/>
            <person name="Young J.P.W."/>
            <person name="Reis V.M."/>
            <person name="Zilli J."/>
            <person name="James E.K."/>
        </authorList>
    </citation>
    <scope>NUCLEOTIDE SEQUENCE [LARGE SCALE GENOMIC DNA]</scope>
    <source>
        <strain evidence="6 7">JPY77</strain>
    </source>
</reference>
<dbReference type="SUPFAM" id="SSF53850">
    <property type="entry name" value="Periplasmic binding protein-like II"/>
    <property type="match status" value="1"/>
</dbReference>
<dbReference type="InterPro" id="IPR036390">
    <property type="entry name" value="WH_DNA-bd_sf"/>
</dbReference>
<keyword evidence="3" id="KW-0238">DNA-binding</keyword>
<evidence type="ECO:0000256" key="3">
    <source>
        <dbReference type="ARBA" id="ARBA00023125"/>
    </source>
</evidence>
<dbReference type="PANTHER" id="PTHR30537:SF1">
    <property type="entry name" value="HTH-TYPE TRANSCRIPTIONAL REGULATOR PGRR"/>
    <property type="match status" value="1"/>
</dbReference>
<name>A0ABU9Q7P0_9BURK</name>
<dbReference type="Pfam" id="PF03466">
    <property type="entry name" value="LysR_substrate"/>
    <property type="match status" value="1"/>
</dbReference>
<gene>
    <name evidence="6" type="ORF">V4C55_06900</name>
</gene>
<evidence type="ECO:0000256" key="1">
    <source>
        <dbReference type="ARBA" id="ARBA00009437"/>
    </source>
</evidence>
<dbReference type="Proteomes" id="UP001494588">
    <property type="component" value="Unassembled WGS sequence"/>
</dbReference>
<feature type="domain" description="HTH lysR-type" evidence="5">
    <location>
        <begin position="15"/>
        <end position="72"/>
    </location>
</feature>
<comment type="similarity">
    <text evidence="1">Belongs to the LysR transcriptional regulatory family.</text>
</comment>
<dbReference type="InterPro" id="IPR036388">
    <property type="entry name" value="WH-like_DNA-bd_sf"/>
</dbReference>
<evidence type="ECO:0000313" key="7">
    <source>
        <dbReference type="Proteomes" id="UP001494588"/>
    </source>
</evidence>
<dbReference type="EMBL" id="JAZHGC010000005">
    <property type="protein sequence ID" value="MEM5285427.1"/>
    <property type="molecule type" value="Genomic_DNA"/>
</dbReference>
<proteinExistence type="inferred from homology"/>
<evidence type="ECO:0000256" key="4">
    <source>
        <dbReference type="ARBA" id="ARBA00023163"/>
    </source>
</evidence>
<keyword evidence="2" id="KW-0805">Transcription regulation</keyword>
<dbReference type="Gene3D" id="1.10.10.10">
    <property type="entry name" value="Winged helix-like DNA-binding domain superfamily/Winged helix DNA-binding domain"/>
    <property type="match status" value="1"/>
</dbReference>
<keyword evidence="7" id="KW-1185">Reference proteome</keyword>
<organism evidence="6 7">
    <name type="scientific">Paraburkholderia sabiae</name>
    <dbReference type="NCBI Taxonomy" id="273251"/>
    <lineage>
        <taxon>Bacteria</taxon>
        <taxon>Pseudomonadati</taxon>
        <taxon>Pseudomonadota</taxon>
        <taxon>Betaproteobacteria</taxon>
        <taxon>Burkholderiales</taxon>
        <taxon>Burkholderiaceae</taxon>
        <taxon>Paraburkholderia</taxon>
    </lineage>
</organism>
<dbReference type="RefSeq" id="WP_201649744.1">
    <property type="nucleotide sequence ID" value="NZ_CAJHCS010000006.1"/>
</dbReference>
<protein>
    <submittedName>
        <fullName evidence="6">LysR family transcriptional regulator</fullName>
    </submittedName>
</protein>
<dbReference type="PANTHER" id="PTHR30537">
    <property type="entry name" value="HTH-TYPE TRANSCRIPTIONAL REGULATOR"/>
    <property type="match status" value="1"/>
</dbReference>
<dbReference type="PROSITE" id="PS50931">
    <property type="entry name" value="HTH_LYSR"/>
    <property type="match status" value="1"/>
</dbReference>